<dbReference type="PIRSF" id="PIRSF001296">
    <property type="entry name" value="K_ATPase_KdpC"/>
    <property type="match status" value="1"/>
</dbReference>
<keyword evidence="5 11" id="KW-0547">Nucleotide-binding</keyword>
<evidence type="ECO:0000256" key="10">
    <source>
        <dbReference type="ARBA" id="ARBA00023136"/>
    </source>
</evidence>
<dbReference type="Pfam" id="PF02669">
    <property type="entry name" value="KdpC"/>
    <property type="match status" value="1"/>
</dbReference>
<name>A0A1T4QE16_9ACTN</name>
<evidence type="ECO:0000256" key="8">
    <source>
        <dbReference type="ARBA" id="ARBA00022989"/>
    </source>
</evidence>
<keyword evidence="4 11" id="KW-0812">Transmembrane</keyword>
<gene>
    <name evidence="11" type="primary">kdpC</name>
    <name evidence="13" type="ORF">SAMN02745673_02169</name>
</gene>
<keyword evidence="7 11" id="KW-0630">Potassium</keyword>
<feature type="compositionally biased region" description="Low complexity" evidence="12">
    <location>
        <begin position="77"/>
        <end position="91"/>
    </location>
</feature>
<comment type="subcellular location">
    <subcellularLocation>
        <location evidence="11">Cell membrane</location>
        <topology evidence="11">Single-pass membrane protein</topology>
    </subcellularLocation>
</comment>
<dbReference type="NCBIfam" id="TIGR00681">
    <property type="entry name" value="kdpC"/>
    <property type="match status" value="1"/>
</dbReference>
<evidence type="ECO:0000313" key="14">
    <source>
        <dbReference type="Proteomes" id="UP000190637"/>
    </source>
</evidence>
<reference evidence="13 14" key="1">
    <citation type="submission" date="2017-02" db="EMBL/GenBank/DDBJ databases">
        <authorList>
            <person name="Peterson S.W."/>
        </authorList>
    </citation>
    <scope>NUCLEOTIDE SEQUENCE [LARGE SCALE GENOMIC DNA]</scope>
    <source>
        <strain evidence="13 14">DSM 45154</strain>
    </source>
</reference>
<feature type="region of interest" description="Disordered" evidence="12">
    <location>
        <begin position="73"/>
        <end position="96"/>
    </location>
</feature>
<dbReference type="OrthoDB" id="9788285at2"/>
<evidence type="ECO:0000256" key="11">
    <source>
        <dbReference type="HAMAP-Rule" id="MF_00276"/>
    </source>
</evidence>
<evidence type="ECO:0000256" key="9">
    <source>
        <dbReference type="ARBA" id="ARBA00023065"/>
    </source>
</evidence>
<evidence type="ECO:0000256" key="5">
    <source>
        <dbReference type="ARBA" id="ARBA00022741"/>
    </source>
</evidence>
<dbReference type="GO" id="GO:0005886">
    <property type="term" value="C:plasma membrane"/>
    <property type="evidence" value="ECO:0007669"/>
    <property type="project" value="UniProtKB-SubCell"/>
</dbReference>
<organism evidence="13 14">
    <name type="scientific">Marinactinospora thermotolerans DSM 45154</name>
    <dbReference type="NCBI Taxonomy" id="1122192"/>
    <lineage>
        <taxon>Bacteria</taxon>
        <taxon>Bacillati</taxon>
        <taxon>Actinomycetota</taxon>
        <taxon>Actinomycetes</taxon>
        <taxon>Streptosporangiales</taxon>
        <taxon>Nocardiopsidaceae</taxon>
        <taxon>Marinactinospora</taxon>
    </lineage>
</organism>
<proteinExistence type="inferred from homology"/>
<comment type="function">
    <text evidence="11">Part of the high-affinity ATP-driven potassium transport (or Kdp) system, which catalyzes the hydrolysis of ATP coupled with the electrogenic transport of potassium into the cytoplasm. This subunit acts as a catalytic chaperone that increases the ATP-binding affinity of the ATP-hydrolyzing subunit KdpB by the formation of a transient KdpB/KdpC/ATP ternary complex.</text>
</comment>
<keyword evidence="14" id="KW-1185">Reference proteome</keyword>
<evidence type="ECO:0000256" key="7">
    <source>
        <dbReference type="ARBA" id="ARBA00022958"/>
    </source>
</evidence>
<comment type="subunit">
    <text evidence="11">The system is composed of three essential subunits: KdpA, KdpB and KdpC.</text>
</comment>
<keyword evidence="6 11" id="KW-0067">ATP-binding</keyword>
<evidence type="ECO:0000256" key="4">
    <source>
        <dbReference type="ARBA" id="ARBA00022692"/>
    </source>
</evidence>
<keyword evidence="9 11" id="KW-0406">Ion transport</keyword>
<dbReference type="STRING" id="1122192.SAMN02745673_02169"/>
<keyword evidence="2 11" id="KW-1003">Cell membrane</keyword>
<dbReference type="EMBL" id="FUWS01000005">
    <property type="protein sequence ID" value="SKA01761.1"/>
    <property type="molecule type" value="Genomic_DNA"/>
</dbReference>
<keyword evidence="3 11" id="KW-0633">Potassium transport</keyword>
<evidence type="ECO:0000256" key="6">
    <source>
        <dbReference type="ARBA" id="ARBA00022840"/>
    </source>
</evidence>
<accession>A0A1T4QE16</accession>
<evidence type="ECO:0000256" key="2">
    <source>
        <dbReference type="ARBA" id="ARBA00022475"/>
    </source>
</evidence>
<dbReference type="Proteomes" id="UP000190637">
    <property type="component" value="Unassembled WGS sequence"/>
</dbReference>
<keyword evidence="1 11" id="KW-0813">Transport</keyword>
<dbReference type="GO" id="GO:0005524">
    <property type="term" value="F:ATP binding"/>
    <property type="evidence" value="ECO:0007669"/>
    <property type="project" value="UniProtKB-UniRule"/>
</dbReference>
<keyword evidence="10 11" id="KW-0472">Membrane</keyword>
<dbReference type="AlphaFoldDB" id="A0A1T4QE16"/>
<evidence type="ECO:0000256" key="3">
    <source>
        <dbReference type="ARBA" id="ARBA00022538"/>
    </source>
</evidence>
<keyword evidence="8 11" id="KW-1133">Transmembrane helix</keyword>
<comment type="similarity">
    <text evidence="11">Belongs to the KdpC family.</text>
</comment>
<dbReference type="HAMAP" id="MF_00276">
    <property type="entry name" value="KdpC"/>
    <property type="match status" value="1"/>
</dbReference>
<dbReference type="RefSeq" id="WP_078761510.1">
    <property type="nucleotide sequence ID" value="NZ_FUWS01000005.1"/>
</dbReference>
<protein>
    <recommendedName>
        <fullName evidence="11">Potassium-transporting ATPase KdpC subunit</fullName>
    </recommendedName>
    <alternativeName>
        <fullName evidence="11">ATP phosphohydrolase [potassium-transporting] C chain</fullName>
    </alternativeName>
    <alternativeName>
        <fullName evidence="11">Potassium-binding and translocating subunit C</fullName>
    </alternativeName>
    <alternativeName>
        <fullName evidence="11">Potassium-translocating ATPase C chain</fullName>
    </alternativeName>
</protein>
<sequence>MSSTSPWLRRHLAAARVLLVMTVLLGVAYPLAVTGVAQLVFPHQADGSPVTHDGEVVGSELLGQSFSGPRWFHPRPSAAGDGYDGSASGASNLGPNNEELTAAVEERRATVAAENGVAPEEVPADALTASGSGLDPHISPAYADLQAVRVARARGMDPGEVRALVREHTTGRALGFLGEPGVNVLTLNLALEDA</sequence>
<evidence type="ECO:0000256" key="1">
    <source>
        <dbReference type="ARBA" id="ARBA00022448"/>
    </source>
</evidence>
<dbReference type="PANTHER" id="PTHR30042:SF2">
    <property type="entry name" value="POTASSIUM-TRANSPORTING ATPASE KDPC SUBUNIT"/>
    <property type="match status" value="1"/>
</dbReference>
<dbReference type="PANTHER" id="PTHR30042">
    <property type="entry name" value="POTASSIUM-TRANSPORTING ATPASE C CHAIN"/>
    <property type="match status" value="1"/>
</dbReference>
<evidence type="ECO:0000256" key="12">
    <source>
        <dbReference type="SAM" id="MobiDB-lite"/>
    </source>
</evidence>
<feature type="transmembrane region" description="Helical" evidence="11">
    <location>
        <begin position="12"/>
        <end position="32"/>
    </location>
</feature>
<dbReference type="InterPro" id="IPR003820">
    <property type="entry name" value="KdpC"/>
</dbReference>
<evidence type="ECO:0000313" key="13">
    <source>
        <dbReference type="EMBL" id="SKA01761.1"/>
    </source>
</evidence>
<dbReference type="GO" id="GO:0008556">
    <property type="term" value="F:P-type potassium transmembrane transporter activity"/>
    <property type="evidence" value="ECO:0007669"/>
    <property type="project" value="InterPro"/>
</dbReference>
<dbReference type="NCBIfam" id="NF001454">
    <property type="entry name" value="PRK00315.1"/>
    <property type="match status" value="1"/>
</dbReference>